<dbReference type="Proteomes" id="UP000316747">
    <property type="component" value="Unassembled WGS sequence"/>
</dbReference>
<gene>
    <name evidence="2" type="ORF">FBY41_4095</name>
</gene>
<dbReference type="SUPFAM" id="SSF56281">
    <property type="entry name" value="Metallo-hydrolase/oxidoreductase"/>
    <property type="match status" value="1"/>
</dbReference>
<dbReference type="SMART" id="SM00849">
    <property type="entry name" value="Lactamase_B"/>
    <property type="match status" value="1"/>
</dbReference>
<protein>
    <submittedName>
        <fullName evidence="2">Glyoxylase-like metal-dependent hydrolase (Beta-lactamase superfamily II)</fullName>
    </submittedName>
</protein>
<dbReference type="GO" id="GO:0016787">
    <property type="term" value="F:hydrolase activity"/>
    <property type="evidence" value="ECO:0007669"/>
    <property type="project" value="UniProtKB-KW"/>
</dbReference>
<dbReference type="Pfam" id="PF00753">
    <property type="entry name" value="Lactamase_B"/>
    <property type="match status" value="1"/>
</dbReference>
<dbReference type="InterPro" id="IPR050855">
    <property type="entry name" value="NDM-1-like"/>
</dbReference>
<dbReference type="RefSeq" id="WP_141846572.1">
    <property type="nucleotide sequence ID" value="NZ_VFPM01000004.1"/>
</dbReference>
<dbReference type="PANTHER" id="PTHR42951:SF17">
    <property type="entry name" value="METALLO-BETA-LACTAMASE DOMAIN-CONTAINING PROTEIN"/>
    <property type="match status" value="1"/>
</dbReference>
<dbReference type="OrthoDB" id="2971563at2"/>
<keyword evidence="2" id="KW-0378">Hydrolase</keyword>
<proteinExistence type="predicted"/>
<dbReference type="CDD" id="cd07721">
    <property type="entry name" value="yflN-like_MBL-fold"/>
    <property type="match status" value="1"/>
</dbReference>
<dbReference type="Gene3D" id="3.60.15.10">
    <property type="entry name" value="Ribonuclease Z/Hydroxyacylglutathione hydrolase-like"/>
    <property type="match status" value="1"/>
</dbReference>
<sequence>MAPAPVVALVPGIWRIPLVRDFVNGFILRDDDGQVTLVDMGLKPSGPKVIAALAAIGSAPSEVTRLVLTHAHPDHAGGAAHVAAATGRGFDIHASDAAYAREGSSPPRDRSFLLGRIFDLLSRGQDFTPVPVERELADGDVLPVVGGLRVVHTPGHSPGHISLLHEPTRLLITGDAIFNVRRLRWPVRAFCTDFAMTKRTAAVLGELDYDLAAFTHGPELRDHPREAIRGFLARERLA</sequence>
<dbReference type="InterPro" id="IPR001279">
    <property type="entry name" value="Metallo-B-lactamas"/>
</dbReference>
<keyword evidence="3" id="KW-1185">Reference proteome</keyword>
<name>A0A543HG07_9MICO</name>
<comment type="caution">
    <text evidence="2">The sequence shown here is derived from an EMBL/GenBank/DDBJ whole genome shotgun (WGS) entry which is preliminary data.</text>
</comment>
<dbReference type="PANTHER" id="PTHR42951">
    <property type="entry name" value="METALLO-BETA-LACTAMASE DOMAIN-CONTAINING"/>
    <property type="match status" value="1"/>
</dbReference>
<dbReference type="InterPro" id="IPR036866">
    <property type="entry name" value="RibonucZ/Hydroxyglut_hydro"/>
</dbReference>
<organism evidence="2 3">
    <name type="scientific">Humibacillus xanthopallidus</name>
    <dbReference type="NCBI Taxonomy" id="412689"/>
    <lineage>
        <taxon>Bacteria</taxon>
        <taxon>Bacillati</taxon>
        <taxon>Actinomycetota</taxon>
        <taxon>Actinomycetes</taxon>
        <taxon>Micrococcales</taxon>
        <taxon>Intrasporangiaceae</taxon>
        <taxon>Humibacillus</taxon>
    </lineage>
</organism>
<dbReference type="EMBL" id="VFPM01000004">
    <property type="protein sequence ID" value="TQM57274.1"/>
    <property type="molecule type" value="Genomic_DNA"/>
</dbReference>
<feature type="domain" description="Metallo-beta-lactamase" evidence="1">
    <location>
        <begin position="22"/>
        <end position="216"/>
    </location>
</feature>
<dbReference type="AlphaFoldDB" id="A0A543HG07"/>
<evidence type="ECO:0000313" key="2">
    <source>
        <dbReference type="EMBL" id="TQM57274.1"/>
    </source>
</evidence>
<accession>A0A543HG07</accession>
<reference evidence="2 3" key="1">
    <citation type="submission" date="2019-06" db="EMBL/GenBank/DDBJ databases">
        <title>Genome sequencing of plant associated microbes to promote plant fitness in Sorghum bicolor and Oryza sativa.</title>
        <authorList>
            <person name="Coleman-Derr D."/>
        </authorList>
    </citation>
    <scope>NUCLEOTIDE SEQUENCE [LARGE SCALE GENOMIC DNA]</scope>
    <source>
        <strain evidence="2 3">KV-663</strain>
    </source>
</reference>
<evidence type="ECO:0000259" key="1">
    <source>
        <dbReference type="SMART" id="SM00849"/>
    </source>
</evidence>
<evidence type="ECO:0000313" key="3">
    <source>
        <dbReference type="Proteomes" id="UP000316747"/>
    </source>
</evidence>